<dbReference type="SMART" id="SM00213">
    <property type="entry name" value="UBQ"/>
    <property type="match status" value="1"/>
</dbReference>
<evidence type="ECO:0000313" key="3">
    <source>
        <dbReference type="Proteomes" id="UP000800038"/>
    </source>
</evidence>
<dbReference type="InterPro" id="IPR000626">
    <property type="entry name" value="Ubiquitin-like_dom"/>
</dbReference>
<dbReference type="PRINTS" id="PR00348">
    <property type="entry name" value="UBIQUITIN"/>
</dbReference>
<evidence type="ECO:0000259" key="1">
    <source>
        <dbReference type="PROSITE" id="PS50053"/>
    </source>
</evidence>
<dbReference type="AlphaFoldDB" id="A0A6A5SY16"/>
<dbReference type="InterPro" id="IPR019956">
    <property type="entry name" value="Ubiquitin_dom"/>
</dbReference>
<dbReference type="PROSITE" id="PS50053">
    <property type="entry name" value="UBIQUITIN_2"/>
    <property type="match status" value="1"/>
</dbReference>
<dbReference type="OrthoDB" id="428577at2759"/>
<dbReference type="EMBL" id="ML976008">
    <property type="protein sequence ID" value="KAF1945565.1"/>
    <property type="molecule type" value="Genomic_DNA"/>
</dbReference>
<dbReference type="InterPro" id="IPR029071">
    <property type="entry name" value="Ubiquitin-like_domsf"/>
</dbReference>
<name>A0A6A5SY16_9PLEO</name>
<gene>
    <name evidence="2" type="ORF">EJ02DRAFT_500550</name>
</gene>
<dbReference type="InterPro" id="IPR050158">
    <property type="entry name" value="Ubiquitin_ubiquitin-like"/>
</dbReference>
<keyword evidence="3" id="KW-1185">Reference proteome</keyword>
<protein>
    <submittedName>
        <fullName evidence="2">Integral membrane protein</fullName>
    </submittedName>
</protein>
<dbReference type="Gene3D" id="3.10.20.90">
    <property type="entry name" value="Phosphatidylinositol 3-kinase Catalytic Subunit, Chain A, domain 1"/>
    <property type="match status" value="1"/>
</dbReference>
<accession>A0A6A5SY16</accession>
<feature type="domain" description="Ubiquitin-like" evidence="1">
    <location>
        <begin position="192"/>
        <end position="263"/>
    </location>
</feature>
<dbReference type="SUPFAM" id="SSF54236">
    <property type="entry name" value="Ubiquitin-like"/>
    <property type="match status" value="1"/>
</dbReference>
<dbReference type="PANTHER" id="PTHR10666">
    <property type="entry name" value="UBIQUITIN"/>
    <property type="match status" value="1"/>
</dbReference>
<dbReference type="Pfam" id="PF00240">
    <property type="entry name" value="ubiquitin"/>
    <property type="match status" value="1"/>
</dbReference>
<organism evidence="2 3">
    <name type="scientific">Clathrospora elynae</name>
    <dbReference type="NCBI Taxonomy" id="706981"/>
    <lineage>
        <taxon>Eukaryota</taxon>
        <taxon>Fungi</taxon>
        <taxon>Dikarya</taxon>
        <taxon>Ascomycota</taxon>
        <taxon>Pezizomycotina</taxon>
        <taxon>Dothideomycetes</taxon>
        <taxon>Pleosporomycetidae</taxon>
        <taxon>Pleosporales</taxon>
        <taxon>Diademaceae</taxon>
        <taxon>Clathrospora</taxon>
    </lineage>
</organism>
<reference evidence="2" key="1">
    <citation type="journal article" date="2020" name="Stud. Mycol.">
        <title>101 Dothideomycetes genomes: a test case for predicting lifestyles and emergence of pathogens.</title>
        <authorList>
            <person name="Haridas S."/>
            <person name="Albert R."/>
            <person name="Binder M."/>
            <person name="Bloem J."/>
            <person name="Labutti K."/>
            <person name="Salamov A."/>
            <person name="Andreopoulos B."/>
            <person name="Baker S."/>
            <person name="Barry K."/>
            <person name="Bills G."/>
            <person name="Bluhm B."/>
            <person name="Cannon C."/>
            <person name="Castanera R."/>
            <person name="Culley D."/>
            <person name="Daum C."/>
            <person name="Ezra D."/>
            <person name="Gonzalez J."/>
            <person name="Henrissat B."/>
            <person name="Kuo A."/>
            <person name="Liang C."/>
            <person name="Lipzen A."/>
            <person name="Lutzoni F."/>
            <person name="Magnuson J."/>
            <person name="Mondo S."/>
            <person name="Nolan M."/>
            <person name="Ohm R."/>
            <person name="Pangilinan J."/>
            <person name="Park H.-J."/>
            <person name="Ramirez L."/>
            <person name="Alfaro M."/>
            <person name="Sun H."/>
            <person name="Tritt A."/>
            <person name="Yoshinaga Y."/>
            <person name="Zwiers L.-H."/>
            <person name="Turgeon B."/>
            <person name="Goodwin S."/>
            <person name="Spatafora J."/>
            <person name="Crous P."/>
            <person name="Grigoriev I."/>
        </authorList>
    </citation>
    <scope>NUCLEOTIDE SEQUENCE</scope>
    <source>
        <strain evidence="2">CBS 161.51</strain>
    </source>
</reference>
<proteinExistence type="predicted"/>
<evidence type="ECO:0000313" key="2">
    <source>
        <dbReference type="EMBL" id="KAF1945565.1"/>
    </source>
</evidence>
<dbReference type="Proteomes" id="UP000800038">
    <property type="component" value="Unassembled WGS sequence"/>
</dbReference>
<sequence length="443" mass="49699">MDEKPIQCKLTRNRIVANNDLRISFRRNIRVSDNHQTSLLPLDLGAYPFKSAAKHSTKMRADMAVKRRYLPYINFSCNNRDYMVKIYVGNVDAISGEPAEEDADTWLRRQAKLAKKNTHVDDAPPDQDYIVVSGQLWLDEIANADGTVRQFVTIHFGSSYSVESQIIGKDAAGSIQFEITSYEPRPVPKSTYLVFVKTLSSKTLSLYVKEEDMIDNMKSRSYDVNSDPLYRLRLVFAGKQLQKGRPLADYNIGPESTMHCVLRLLDRGLESEPEPEPKSGPEMSVAAGVNVKQTIFADSLGPDWQPGRTTVFNAQILNSAVYQAVIGEAPPTYSIDARTYKNQGLSFFKLSEELSGISGDFNMVNSIAEIDKSTDGVVEPRVFNIGSDVAFIPTGLINLNGPLRDFRTAQDLKEQYSSYHVANLLLDHMPAWRPTFHRATANR</sequence>